<feature type="region of interest" description="Disordered" evidence="2">
    <location>
        <begin position="848"/>
        <end position="868"/>
    </location>
</feature>
<evidence type="ECO:0000313" key="4">
    <source>
        <dbReference type="EMBL" id="PWE13474.1"/>
    </source>
</evidence>
<keyword evidence="1" id="KW-0175">Coiled coil</keyword>
<evidence type="ECO:0000259" key="3">
    <source>
        <dbReference type="Pfam" id="PF20155"/>
    </source>
</evidence>
<feature type="domain" description="Tape measure protein N-terminal" evidence="3">
    <location>
        <begin position="91"/>
        <end position="280"/>
    </location>
</feature>
<organism evidence="4 5">
    <name type="scientific">Alcaligenes faecalis</name>
    <dbReference type="NCBI Taxonomy" id="511"/>
    <lineage>
        <taxon>Bacteria</taxon>
        <taxon>Pseudomonadati</taxon>
        <taxon>Pseudomonadota</taxon>
        <taxon>Betaproteobacteria</taxon>
        <taxon>Burkholderiales</taxon>
        <taxon>Alcaligenaceae</taxon>
        <taxon>Alcaligenes</taxon>
    </lineage>
</organism>
<dbReference type="RefSeq" id="WP_109089700.1">
    <property type="nucleotide sequence ID" value="NZ_QEXO01000004.1"/>
</dbReference>
<proteinExistence type="predicted"/>
<accession>A0A2U2BHI1</accession>
<dbReference type="Proteomes" id="UP000245216">
    <property type="component" value="Unassembled WGS sequence"/>
</dbReference>
<gene>
    <name evidence="4" type="ORF">DF183_16890</name>
</gene>
<evidence type="ECO:0000313" key="5">
    <source>
        <dbReference type="Proteomes" id="UP000245216"/>
    </source>
</evidence>
<dbReference type="EMBL" id="QEXO01000004">
    <property type="protein sequence ID" value="PWE13474.1"/>
    <property type="molecule type" value="Genomic_DNA"/>
</dbReference>
<sequence>MAENAGTIYFTVEAETAKLIGELGSVLKGLDSLGVGFNKTDKAARQTEMRLTKTAAAVRGLGGGAHVASAGLDSLTNVLKGFITLKTAQVMVQMANSYNEMTERVRMATRAGADLNAVSERLLDTANRTYRPLSEAAEVYIRAGSALSSMGKSTSDVLDVTDSLSFAFVKNATSADRADAAINAFTTSVNTGKVGAQAWQTILAAVPTIVDDIAASTGKTAAEIRSLGVQGKLTADQLVTSLQQSLVSNRDAADNMKTTVADAAQALKNNLTVAIGKIDQATGSTDLLSGALVRFSEAVRDADIVAIVREIDAITISVQETVEAVSEMVGEFKSGTDQITSYLPRGFEQMFLSTAKEIDGIASFFQGAAGSIQAIWGALAENIPIMFENAWAKTKNGAADFVNSLADMINTPLQALGMDGIGKVSFGGGALKETTNLIDAAKKGWDDAAKGLGAYDNLLTKITDRVIDRSAQEWFDDYNRVLGEGEAQTVKLTDGTKKLSAAQKQAIKDAQQNKKAIDDLAAALYLAGLKGEELAAAKAKMSLNPAATEDEVLAAEALARALWSVEEAERQRGKFGEKPKDADQYIMGSTSPLSGGAFDDQYARYEAEAQAEQERYNAQLERLREARELQIETVKSYDQLEQEAAQQHADRMTQIEQAKYSMILSTAGTAFGQMASLIKNAQGEQSGAYKAMFAISKAFAIADAGIKLNTAIMQAMTAPDALTPAQKFANYAAVASAGVGVLNSISSATFGGRQYGGPAQPGKMYRINENGAPEVFNAANGQQFMMANSRGQVVSNKDATGGNGGGNVYINNYGGAQIEQRMSNGDIIVEIDKQIKEKVPPLMATEARNSNSQFRKSMGQYTDVRPRR</sequence>
<reference evidence="4 5" key="2">
    <citation type="submission" date="2018-05" db="EMBL/GenBank/DDBJ databases">
        <authorList>
            <person name="Lanie J.A."/>
            <person name="Ng W.-L."/>
            <person name="Kazmierczak K.M."/>
            <person name="Andrzejewski T.M."/>
            <person name="Davidsen T.M."/>
            <person name="Wayne K.J."/>
            <person name="Tettelin H."/>
            <person name="Glass J.I."/>
            <person name="Rusch D."/>
            <person name="Podicherti R."/>
            <person name="Tsui H.-C.T."/>
            <person name="Winkler M.E."/>
        </authorList>
    </citation>
    <scope>NUCLEOTIDE SEQUENCE [LARGE SCALE GENOMIC DNA]</scope>
    <source>
        <strain evidence="4 5">YBY</strain>
    </source>
</reference>
<dbReference type="InterPro" id="IPR013491">
    <property type="entry name" value="Tape_meas_N"/>
</dbReference>
<dbReference type="Pfam" id="PF20155">
    <property type="entry name" value="TMP_3"/>
    <property type="match status" value="1"/>
</dbReference>
<comment type="caution">
    <text evidence="4">The sequence shown here is derived from an EMBL/GenBank/DDBJ whole genome shotgun (WGS) entry which is preliminary data.</text>
</comment>
<feature type="coiled-coil region" evidence="1">
    <location>
        <begin position="602"/>
        <end position="643"/>
    </location>
</feature>
<dbReference type="NCBIfam" id="TIGR02675">
    <property type="entry name" value="tape_meas_nterm"/>
    <property type="match status" value="1"/>
</dbReference>
<evidence type="ECO:0000256" key="1">
    <source>
        <dbReference type="SAM" id="Coils"/>
    </source>
</evidence>
<evidence type="ECO:0000256" key="2">
    <source>
        <dbReference type="SAM" id="MobiDB-lite"/>
    </source>
</evidence>
<name>A0A2U2BHI1_ALCFA</name>
<reference evidence="4 5" key="1">
    <citation type="submission" date="2018-05" db="EMBL/GenBank/DDBJ databases">
        <title>Genome Sequence of an Efficient Indole-Degrading Bacterium, Alcaligenes sp.YBY.</title>
        <authorList>
            <person name="Yang B."/>
        </authorList>
    </citation>
    <scope>NUCLEOTIDE SEQUENCE [LARGE SCALE GENOMIC DNA]</scope>
    <source>
        <strain evidence="4 5">YBY</strain>
    </source>
</reference>
<dbReference type="AlphaFoldDB" id="A0A2U2BHI1"/>
<protein>
    <recommendedName>
        <fullName evidence="3">Tape measure protein N-terminal domain-containing protein</fullName>
    </recommendedName>
</protein>